<dbReference type="PANTHER" id="PTHR48169:SF3">
    <property type="entry name" value="CASP8 AND FADD LIKE APOPTOSIS REGULATOR"/>
    <property type="match status" value="1"/>
</dbReference>
<dbReference type="AlphaFoldDB" id="A0AAV3A2M7"/>
<dbReference type="GO" id="GO:0005737">
    <property type="term" value="C:cytoplasm"/>
    <property type="evidence" value="ECO:0007669"/>
    <property type="project" value="UniProtKB-ARBA"/>
</dbReference>
<evidence type="ECO:0008006" key="8">
    <source>
        <dbReference type="Google" id="ProtNLM"/>
    </source>
</evidence>
<reference evidence="6" key="1">
    <citation type="thesis" date="2020" institute="ProQuest LLC" country="789 East Eisenhower Parkway, Ann Arbor, MI, USA">
        <title>Comparative Genomics and Chromosome Evolution.</title>
        <authorList>
            <person name="Mudd A.B."/>
        </authorList>
    </citation>
    <scope>NUCLEOTIDE SEQUENCE</scope>
    <source>
        <strain evidence="6">1538</strain>
        <tissue evidence="6">Blood</tissue>
    </source>
</reference>
<dbReference type="SMART" id="SM00031">
    <property type="entry name" value="DED"/>
    <property type="match status" value="2"/>
</dbReference>
<dbReference type="SUPFAM" id="SSF47986">
    <property type="entry name" value="DEATH domain"/>
    <property type="match status" value="2"/>
</dbReference>
<dbReference type="SUPFAM" id="SSF52129">
    <property type="entry name" value="Caspase-like"/>
    <property type="match status" value="1"/>
</dbReference>
<evidence type="ECO:0000313" key="7">
    <source>
        <dbReference type="Proteomes" id="UP001181693"/>
    </source>
</evidence>
<dbReference type="GO" id="GO:0042981">
    <property type="term" value="P:regulation of apoptotic process"/>
    <property type="evidence" value="ECO:0007669"/>
    <property type="project" value="InterPro"/>
</dbReference>
<dbReference type="EMBL" id="DYDO01000008">
    <property type="protein sequence ID" value="DBA20058.1"/>
    <property type="molecule type" value="Genomic_DNA"/>
</dbReference>
<dbReference type="PROSITE" id="PS50208">
    <property type="entry name" value="CASPASE_P20"/>
    <property type="match status" value="1"/>
</dbReference>
<comment type="similarity">
    <text evidence="1">Belongs to the peptidase C14A family.</text>
</comment>
<dbReference type="InterPro" id="IPR015917">
    <property type="entry name" value="Pept_C14A"/>
</dbReference>
<comment type="caution">
    <text evidence="6">The sequence shown here is derived from an EMBL/GenBank/DDBJ whole genome shotgun (WGS) entry which is preliminary data.</text>
</comment>
<evidence type="ECO:0000259" key="5">
    <source>
        <dbReference type="PROSITE" id="PS50208"/>
    </source>
</evidence>
<dbReference type="InterPro" id="IPR011600">
    <property type="entry name" value="Pept_C14_caspase"/>
</dbReference>
<evidence type="ECO:0000256" key="3">
    <source>
        <dbReference type="ARBA" id="ARBA00022737"/>
    </source>
</evidence>
<name>A0AAV3A2M7_PYXAD</name>
<keyword evidence="7" id="KW-1185">Reference proteome</keyword>
<dbReference type="Gene3D" id="1.10.533.10">
    <property type="entry name" value="Death Domain, Fas"/>
    <property type="match status" value="2"/>
</dbReference>
<dbReference type="PRINTS" id="PR00376">
    <property type="entry name" value="IL1BCENZYME"/>
</dbReference>
<dbReference type="FunFam" id="1.10.533.10:FF:000016">
    <property type="entry name" value="CASP8 and FADD-like apoptosis regulator"/>
    <property type="match status" value="1"/>
</dbReference>
<dbReference type="InterPro" id="IPR011029">
    <property type="entry name" value="DEATH-like_dom_sf"/>
</dbReference>
<dbReference type="InterPro" id="IPR001309">
    <property type="entry name" value="Pept_C14_p20"/>
</dbReference>
<feature type="domain" description="DED" evidence="4">
    <location>
        <begin position="91"/>
        <end position="168"/>
    </location>
</feature>
<evidence type="ECO:0000256" key="2">
    <source>
        <dbReference type="ARBA" id="ARBA00022703"/>
    </source>
</evidence>
<dbReference type="InterPro" id="IPR001875">
    <property type="entry name" value="DED_dom"/>
</dbReference>
<feature type="domain" description="Caspase family p20" evidence="5">
    <location>
        <begin position="212"/>
        <end position="307"/>
    </location>
</feature>
<dbReference type="Pfam" id="PF00656">
    <property type="entry name" value="Peptidase_C14"/>
    <property type="match status" value="1"/>
</dbReference>
<dbReference type="InterPro" id="IPR029030">
    <property type="entry name" value="Caspase-like_dom_sf"/>
</dbReference>
<dbReference type="SMART" id="SM00115">
    <property type="entry name" value="CASc"/>
    <property type="match status" value="1"/>
</dbReference>
<dbReference type="Proteomes" id="UP001181693">
    <property type="component" value="Unassembled WGS sequence"/>
</dbReference>
<dbReference type="GO" id="GO:0006508">
    <property type="term" value="P:proteolysis"/>
    <property type="evidence" value="ECO:0007669"/>
    <property type="project" value="InterPro"/>
</dbReference>
<keyword evidence="3" id="KW-0677">Repeat</keyword>
<sequence>MSRHSGNNATLLQIEEELETEDRDMILFACREVTCQTNIRELLSEINGMGCQGIAEVLYLVKRFDLLKKYLKMTKTEAEQLIKKQRRIISEYSYLMVDINGQLDEEDLQSLVFLLKPQLRNAGHIGKTFLCFLTDLEKNNLISPENLDLLEQSFQTIHRIDLKNKIRKYKQKDSIPVQESSSFIQAEANDDRYPVKANPMGFCLIIDCVGNDSEMLGSLFRGMNFVVNIQMYTTIQDVKKILQDIANMEQHRHYSIFICILISRGDTDSLFFTDGNSSGFLLENIRNLFTGMSCPNLVGKPKLFFIQNYLTDNCEIGQGGGLVEADGSPCSETGQGRRQSYVNMPNEADIFWSHHKTSERQLQRLSGSPSLYLKTLNDLLSKELKRKYQDILEIHTELNRILCSKQMGCPVLLKHTLTKKLFIYPV</sequence>
<evidence type="ECO:0000313" key="6">
    <source>
        <dbReference type="EMBL" id="DBA20058.1"/>
    </source>
</evidence>
<organism evidence="6 7">
    <name type="scientific">Pyxicephalus adspersus</name>
    <name type="common">African bullfrog</name>
    <dbReference type="NCBI Taxonomy" id="30357"/>
    <lineage>
        <taxon>Eukaryota</taxon>
        <taxon>Metazoa</taxon>
        <taxon>Chordata</taxon>
        <taxon>Craniata</taxon>
        <taxon>Vertebrata</taxon>
        <taxon>Euteleostomi</taxon>
        <taxon>Amphibia</taxon>
        <taxon>Batrachia</taxon>
        <taxon>Anura</taxon>
        <taxon>Neobatrachia</taxon>
        <taxon>Ranoidea</taxon>
        <taxon>Pyxicephalidae</taxon>
        <taxon>Pyxicephalinae</taxon>
        <taxon>Pyxicephalus</taxon>
    </lineage>
</organism>
<evidence type="ECO:0000259" key="4">
    <source>
        <dbReference type="PROSITE" id="PS50168"/>
    </source>
</evidence>
<keyword evidence="2" id="KW-0053">Apoptosis</keyword>
<accession>A0AAV3A2M7</accession>
<dbReference type="Gene3D" id="3.40.50.1460">
    <property type="match status" value="2"/>
</dbReference>
<dbReference type="GO" id="GO:0004197">
    <property type="term" value="F:cysteine-type endopeptidase activity"/>
    <property type="evidence" value="ECO:0007669"/>
    <property type="project" value="InterPro"/>
</dbReference>
<proteinExistence type="inferred from homology"/>
<protein>
    <recommendedName>
        <fullName evidence="8">CASP8 and FADD-like apoptosis regulator</fullName>
    </recommendedName>
</protein>
<evidence type="ECO:0000256" key="1">
    <source>
        <dbReference type="ARBA" id="ARBA00010134"/>
    </source>
</evidence>
<dbReference type="Pfam" id="PF01335">
    <property type="entry name" value="DED"/>
    <property type="match status" value="1"/>
</dbReference>
<feature type="domain" description="DED" evidence="4">
    <location>
        <begin position="6"/>
        <end position="72"/>
    </location>
</feature>
<dbReference type="GO" id="GO:0006915">
    <property type="term" value="P:apoptotic process"/>
    <property type="evidence" value="ECO:0007669"/>
    <property type="project" value="UniProtKB-KW"/>
</dbReference>
<gene>
    <name evidence="6" type="ORF">GDO54_015799</name>
</gene>
<dbReference type="PROSITE" id="PS50168">
    <property type="entry name" value="DED"/>
    <property type="match status" value="2"/>
</dbReference>
<dbReference type="PANTHER" id="PTHR48169">
    <property type="entry name" value="DED DOMAIN-CONTAINING PROTEIN"/>
    <property type="match status" value="1"/>
</dbReference>